<reference evidence="2" key="1">
    <citation type="submission" date="2015-10" db="EMBL/GenBank/DDBJ databases">
        <title>Description of Candidatus Tenderia electrophaga gen. nov, sp. nov., an Uncultivated Electroautotroph from a Biocathode Enrichment.</title>
        <authorList>
            <person name="Eddie B.J."/>
            <person name="Malanoski A.P."/>
            <person name="Wang Z."/>
            <person name="Hall R.J."/>
            <person name="Oh S.D."/>
            <person name="Heiner C."/>
            <person name="Lin B."/>
            <person name="Strycharz-Glaven S.M."/>
        </authorList>
    </citation>
    <scope>NUCLEOTIDE SEQUENCE [LARGE SCALE GENOMIC DNA]</scope>
    <source>
        <strain evidence="2">NRL1</strain>
    </source>
</reference>
<dbReference type="STRING" id="1748243.Tel_15275"/>
<dbReference type="KEGG" id="tee:Tel_15275"/>
<gene>
    <name evidence="2" type="ORF">Tel_15275</name>
</gene>
<protein>
    <recommendedName>
        <fullName evidence="4">TIGR00341 family protein</fullName>
    </recommendedName>
</protein>
<feature type="transmembrane region" description="Helical" evidence="1">
    <location>
        <begin position="259"/>
        <end position="283"/>
    </location>
</feature>
<feature type="transmembrane region" description="Helical" evidence="1">
    <location>
        <begin position="135"/>
        <end position="158"/>
    </location>
</feature>
<feature type="transmembrane region" description="Helical" evidence="1">
    <location>
        <begin position="112"/>
        <end position="129"/>
    </location>
</feature>
<dbReference type="EMBL" id="CP013099">
    <property type="protein sequence ID" value="ALP54398.1"/>
    <property type="molecule type" value="Genomic_DNA"/>
</dbReference>
<dbReference type="PANTHER" id="PTHR20992">
    <property type="entry name" value="AT15442P-RELATED"/>
    <property type="match status" value="1"/>
</dbReference>
<keyword evidence="1" id="KW-0812">Transmembrane</keyword>
<dbReference type="InterPro" id="IPR005240">
    <property type="entry name" value="DUF389"/>
</dbReference>
<organism evidence="2 3">
    <name type="scientific">Candidatus Tenderia electrophaga</name>
    <dbReference type="NCBI Taxonomy" id="1748243"/>
    <lineage>
        <taxon>Bacteria</taxon>
        <taxon>Pseudomonadati</taxon>
        <taxon>Pseudomonadota</taxon>
        <taxon>Gammaproteobacteria</taxon>
        <taxon>Candidatus Tenderiales</taxon>
        <taxon>Candidatus Tenderiaceae</taxon>
        <taxon>Candidatus Tenderia</taxon>
    </lineage>
</organism>
<feature type="transmembrane region" description="Helical" evidence="1">
    <location>
        <begin position="234"/>
        <end position="253"/>
    </location>
</feature>
<dbReference type="NCBIfam" id="TIGR00341">
    <property type="entry name" value="TIGR00341 family protein"/>
    <property type="match status" value="1"/>
</dbReference>
<evidence type="ECO:0000313" key="3">
    <source>
        <dbReference type="Proteomes" id="UP000055136"/>
    </source>
</evidence>
<keyword evidence="1" id="KW-0472">Membrane</keyword>
<keyword evidence="3" id="KW-1185">Reference proteome</keyword>
<evidence type="ECO:0008006" key="4">
    <source>
        <dbReference type="Google" id="ProtNLM"/>
    </source>
</evidence>
<evidence type="ECO:0000256" key="1">
    <source>
        <dbReference type="SAM" id="Phobius"/>
    </source>
</evidence>
<evidence type="ECO:0000313" key="2">
    <source>
        <dbReference type="EMBL" id="ALP54398.1"/>
    </source>
</evidence>
<sequence>MKYIEVIADDGSSATVAAIAAKVKALDFRFGMRDDAGMRQMRMLVSDNQLQAALDTLQNVLGAQPSARIVVLPVETSLPKADESERKQARSATAARESLYEQVEKNGRLDSNYLILVGLSTIVAAIGLIENNIAVVIGAMVIAPLLGPNLALSLGTALGDVALMRKSAKTLFAGVLLAVALAALLGAFWPGDLSSPELTLRTVAEYDSIVLALASGAAAALSLTTGLSSVLVGVMVAVALLPPAATLGLMLGAGNTTPAMGAALLLAVNIVCVNLSSKLVFFLKGIRPRTWLEKETATRAMRVYILGWLVTLAVLIVIIYVQGSLPV</sequence>
<dbReference type="AlphaFoldDB" id="A0A0S2TGX2"/>
<dbReference type="Proteomes" id="UP000055136">
    <property type="component" value="Chromosome"/>
</dbReference>
<dbReference type="Pfam" id="PF04087">
    <property type="entry name" value="DUF389"/>
    <property type="match status" value="1"/>
</dbReference>
<feature type="transmembrane region" description="Helical" evidence="1">
    <location>
        <begin position="303"/>
        <end position="321"/>
    </location>
</feature>
<dbReference type="PANTHER" id="PTHR20992:SF9">
    <property type="entry name" value="AT15442P-RELATED"/>
    <property type="match status" value="1"/>
</dbReference>
<feature type="transmembrane region" description="Helical" evidence="1">
    <location>
        <begin position="209"/>
        <end position="227"/>
    </location>
</feature>
<accession>A0A0S2TGX2</accession>
<proteinExistence type="predicted"/>
<feature type="transmembrane region" description="Helical" evidence="1">
    <location>
        <begin position="170"/>
        <end position="189"/>
    </location>
</feature>
<name>A0A0S2TGX2_9GAMM</name>
<keyword evidence="1" id="KW-1133">Transmembrane helix</keyword>